<accession>A0AAV8XBK3</accession>
<organism evidence="2 3">
    <name type="scientific">Rhamnusium bicolor</name>
    <dbReference type="NCBI Taxonomy" id="1586634"/>
    <lineage>
        <taxon>Eukaryota</taxon>
        <taxon>Metazoa</taxon>
        <taxon>Ecdysozoa</taxon>
        <taxon>Arthropoda</taxon>
        <taxon>Hexapoda</taxon>
        <taxon>Insecta</taxon>
        <taxon>Pterygota</taxon>
        <taxon>Neoptera</taxon>
        <taxon>Endopterygota</taxon>
        <taxon>Coleoptera</taxon>
        <taxon>Polyphaga</taxon>
        <taxon>Cucujiformia</taxon>
        <taxon>Chrysomeloidea</taxon>
        <taxon>Cerambycidae</taxon>
        <taxon>Lepturinae</taxon>
        <taxon>Rhagiini</taxon>
        <taxon>Rhamnusium</taxon>
    </lineage>
</organism>
<name>A0AAV8XBK3_9CUCU</name>
<feature type="domain" description="DDE-1" evidence="1">
    <location>
        <begin position="60"/>
        <end position="182"/>
    </location>
</feature>
<dbReference type="Proteomes" id="UP001162156">
    <property type="component" value="Unassembled WGS sequence"/>
</dbReference>
<evidence type="ECO:0000313" key="2">
    <source>
        <dbReference type="EMBL" id="KAJ8935841.1"/>
    </source>
</evidence>
<gene>
    <name evidence="2" type="ORF">NQ314_012619</name>
</gene>
<dbReference type="InterPro" id="IPR004875">
    <property type="entry name" value="DDE_SF_endonuclease_dom"/>
</dbReference>
<dbReference type="EMBL" id="JANEYF010003513">
    <property type="protein sequence ID" value="KAJ8935841.1"/>
    <property type="molecule type" value="Genomic_DNA"/>
</dbReference>
<dbReference type="GO" id="GO:0003676">
    <property type="term" value="F:nucleic acid binding"/>
    <property type="evidence" value="ECO:0007669"/>
    <property type="project" value="InterPro"/>
</dbReference>
<dbReference type="AlphaFoldDB" id="A0AAV8XBK3"/>
<proteinExistence type="predicted"/>
<keyword evidence="3" id="KW-1185">Reference proteome</keyword>
<evidence type="ECO:0000259" key="1">
    <source>
        <dbReference type="Pfam" id="PF03184"/>
    </source>
</evidence>
<reference evidence="2" key="1">
    <citation type="journal article" date="2023" name="Insect Mol. Biol.">
        <title>Genome sequencing provides insights into the evolution of gene families encoding plant cell wall-degrading enzymes in longhorned beetles.</title>
        <authorList>
            <person name="Shin N.R."/>
            <person name="Okamura Y."/>
            <person name="Kirsch R."/>
            <person name="Pauchet Y."/>
        </authorList>
    </citation>
    <scope>NUCLEOTIDE SEQUENCE</scope>
    <source>
        <strain evidence="2">RBIC_L_NR</strain>
    </source>
</reference>
<comment type="caution">
    <text evidence="2">The sequence shown here is derived from an EMBL/GenBank/DDBJ whole genome shotgun (WGS) entry which is preliminary data.</text>
</comment>
<sequence>MEGCFNKLKDIIARFDLQNKPQTIFHCDEIGIQRDAGIQKVLCKRGSRNPNKLVGSVTKAMYTVLMYCNAIGDFLPMFINYKGLHLYSTWCVGEPEKARYNCLQSGWIEAPQCLYWFINCFIPEILKLDGTKCDCRKNIEMFCLPAHTSHLVQPLDVGVYKAVKASWNGILRNYYNETGYKNVDKLVLPTLMKKISEYACLSRANTIGGFEGSGIYPLCKEKMTRKIEIAKIIEGEKIPVFPLPHPLQNQLEP</sequence>
<dbReference type="Pfam" id="PF03184">
    <property type="entry name" value="DDE_1"/>
    <property type="match status" value="1"/>
</dbReference>
<protein>
    <recommendedName>
        <fullName evidence="1">DDE-1 domain-containing protein</fullName>
    </recommendedName>
</protein>
<evidence type="ECO:0000313" key="3">
    <source>
        <dbReference type="Proteomes" id="UP001162156"/>
    </source>
</evidence>